<proteinExistence type="inferred from homology"/>
<dbReference type="AlphaFoldDB" id="A0A7K1KJY8"/>
<gene>
    <name evidence="3" type="ORF">GKC30_01920</name>
</gene>
<dbReference type="PANTHER" id="PTHR46268:SF6">
    <property type="entry name" value="UNIVERSAL STRESS PROTEIN UP12"/>
    <property type="match status" value="1"/>
</dbReference>
<organism evidence="3 4">
    <name type="scientific">Pseudodesulfovibrio alkaliphilus</name>
    <dbReference type="NCBI Taxonomy" id="2661613"/>
    <lineage>
        <taxon>Bacteria</taxon>
        <taxon>Pseudomonadati</taxon>
        <taxon>Thermodesulfobacteriota</taxon>
        <taxon>Desulfovibrionia</taxon>
        <taxon>Desulfovibrionales</taxon>
        <taxon>Desulfovibrionaceae</taxon>
    </lineage>
</organism>
<dbReference type="Proteomes" id="UP000461162">
    <property type="component" value="Unassembled WGS sequence"/>
</dbReference>
<evidence type="ECO:0000256" key="1">
    <source>
        <dbReference type="ARBA" id="ARBA00008791"/>
    </source>
</evidence>
<keyword evidence="4" id="KW-1185">Reference proteome</keyword>
<accession>A0A7K1KJY8</accession>
<comment type="caution">
    <text evidence="3">The sequence shown here is derived from an EMBL/GenBank/DDBJ whole genome shotgun (WGS) entry which is preliminary data.</text>
</comment>
<dbReference type="PANTHER" id="PTHR46268">
    <property type="entry name" value="STRESS RESPONSE PROTEIN NHAX"/>
    <property type="match status" value="1"/>
</dbReference>
<sequence length="309" mass="34235">MFKKILFATSGTPVCDSPAKIAFDLAEREDAELILFHVLGVPSRGFSLEVTDVRTGDREGLGDDYEAWVREELSNTYDNQLKQYGYKTRIQSAVGVPATEILRLARRENADLIVMGANTRSDEGGGRHRSIMGNTMLEVAKRAKCPVLIINRPCNTCWNLFSNIIFCTDFSKAADAAFQFALKAAKDIGCPLYIFHALNLQSGDLGGKPTQAQIEAGLAEARERIQKRYVSQMGEFGMFEVECREGVPYVEILKYAREKEGDLVVMAHHSQDIPPEEAEIGSTLEEVVLRSSCPVASINHPDWVAADAR</sequence>
<dbReference type="RefSeq" id="WP_155931959.1">
    <property type="nucleotide sequence ID" value="NZ_WODC01000001.1"/>
</dbReference>
<dbReference type="InterPro" id="IPR014729">
    <property type="entry name" value="Rossmann-like_a/b/a_fold"/>
</dbReference>
<evidence type="ECO:0000259" key="2">
    <source>
        <dbReference type="Pfam" id="PF00582"/>
    </source>
</evidence>
<comment type="similarity">
    <text evidence="1">Belongs to the universal stress protein A family.</text>
</comment>
<dbReference type="InterPro" id="IPR006015">
    <property type="entry name" value="Universal_stress_UspA"/>
</dbReference>
<reference evidence="3 4" key="1">
    <citation type="submission" date="2019-11" db="EMBL/GenBank/DDBJ databases">
        <title>Pseudodesulfovibrio alkaliphilus, sp. nov., an alkaliphilic sulfate-reducing bacteria from mud volcano of Taman peninsula, Russia.</title>
        <authorList>
            <person name="Frolova A."/>
            <person name="Merkel A.Y."/>
            <person name="Slobodkin A.I."/>
        </authorList>
    </citation>
    <scope>NUCLEOTIDE SEQUENCE [LARGE SCALE GENOMIC DNA]</scope>
    <source>
        <strain evidence="3 4">F-1</strain>
    </source>
</reference>
<dbReference type="PRINTS" id="PR01438">
    <property type="entry name" value="UNVRSLSTRESS"/>
</dbReference>
<protein>
    <submittedName>
        <fullName evidence="3">Universal stress protein</fullName>
    </submittedName>
</protein>
<dbReference type="Pfam" id="PF00582">
    <property type="entry name" value="Usp"/>
    <property type="match status" value="2"/>
</dbReference>
<feature type="domain" description="UspA" evidence="2">
    <location>
        <begin position="1"/>
        <end position="150"/>
    </location>
</feature>
<dbReference type="CDD" id="cd00293">
    <property type="entry name" value="USP-like"/>
    <property type="match status" value="2"/>
</dbReference>
<evidence type="ECO:0000313" key="3">
    <source>
        <dbReference type="EMBL" id="MUM76386.1"/>
    </source>
</evidence>
<dbReference type="SUPFAM" id="SSF52402">
    <property type="entry name" value="Adenine nucleotide alpha hydrolases-like"/>
    <property type="match status" value="2"/>
</dbReference>
<dbReference type="EMBL" id="WODC01000001">
    <property type="protein sequence ID" value="MUM76386.1"/>
    <property type="molecule type" value="Genomic_DNA"/>
</dbReference>
<dbReference type="InterPro" id="IPR006016">
    <property type="entry name" value="UspA"/>
</dbReference>
<feature type="domain" description="UspA" evidence="2">
    <location>
        <begin position="162"/>
        <end position="296"/>
    </location>
</feature>
<dbReference type="Gene3D" id="3.40.50.620">
    <property type="entry name" value="HUPs"/>
    <property type="match status" value="2"/>
</dbReference>
<name>A0A7K1KJY8_9BACT</name>
<evidence type="ECO:0000313" key="4">
    <source>
        <dbReference type="Proteomes" id="UP000461162"/>
    </source>
</evidence>